<keyword evidence="5" id="KW-1185">Reference proteome</keyword>
<sequence length="230" mass="26935">MATSSLSCGVCDLRHITKLPKIWCLECDEGLCTECQDHHSLSKASRNHSVIPITDYQKIPTDVLKICQYCSKHNKKFEIYCRKHQSPCCSKCTVESHNECRDIVDLHDVIQNTKSSNALCEIEETFAEIVENLEKIRQYHKENLSTFKDRRKEIENEIEKTRIKINNHLDKLQEDFIKQLNVVEEKENSKICQLLTSLEKTEKEIADYQEILLQSNNMQQTFKCFFRCGK</sequence>
<dbReference type="GO" id="GO:0008270">
    <property type="term" value="F:zinc ion binding"/>
    <property type="evidence" value="ECO:0007669"/>
    <property type="project" value="UniProtKB-KW"/>
</dbReference>
<keyword evidence="2" id="KW-0175">Coiled coil</keyword>
<dbReference type="Gene3D" id="3.30.160.60">
    <property type="entry name" value="Classic Zinc Finger"/>
    <property type="match status" value="1"/>
</dbReference>
<dbReference type="CDD" id="cd19757">
    <property type="entry name" value="Bbox1"/>
    <property type="match status" value="1"/>
</dbReference>
<feature type="domain" description="B box-type" evidence="3">
    <location>
        <begin position="10"/>
        <end position="53"/>
    </location>
</feature>
<dbReference type="SUPFAM" id="SSF57845">
    <property type="entry name" value="B-box zinc-binding domain"/>
    <property type="match status" value="1"/>
</dbReference>
<dbReference type="PROSITE" id="PS50119">
    <property type="entry name" value="ZF_BBOX"/>
    <property type="match status" value="1"/>
</dbReference>
<dbReference type="EMBL" id="CAJPWZ010001117">
    <property type="protein sequence ID" value="CAG2208700.1"/>
    <property type="molecule type" value="Genomic_DNA"/>
</dbReference>
<dbReference type="CDD" id="cd19776">
    <property type="entry name" value="Bbox2_TRIM25_C-IV"/>
    <property type="match status" value="1"/>
</dbReference>
<dbReference type="OrthoDB" id="6094186at2759"/>
<evidence type="ECO:0000259" key="3">
    <source>
        <dbReference type="PROSITE" id="PS50119"/>
    </source>
</evidence>
<evidence type="ECO:0000313" key="5">
    <source>
        <dbReference type="Proteomes" id="UP000683360"/>
    </source>
</evidence>
<organism evidence="4 5">
    <name type="scientific">Mytilus edulis</name>
    <name type="common">Blue mussel</name>
    <dbReference type="NCBI Taxonomy" id="6550"/>
    <lineage>
        <taxon>Eukaryota</taxon>
        <taxon>Metazoa</taxon>
        <taxon>Spiralia</taxon>
        <taxon>Lophotrochozoa</taxon>
        <taxon>Mollusca</taxon>
        <taxon>Bivalvia</taxon>
        <taxon>Autobranchia</taxon>
        <taxon>Pteriomorphia</taxon>
        <taxon>Mytilida</taxon>
        <taxon>Mytiloidea</taxon>
        <taxon>Mytilidae</taxon>
        <taxon>Mytilinae</taxon>
        <taxon>Mytilus</taxon>
    </lineage>
</organism>
<dbReference type="GO" id="GO:0061630">
    <property type="term" value="F:ubiquitin protein ligase activity"/>
    <property type="evidence" value="ECO:0007669"/>
    <property type="project" value="TreeGrafter"/>
</dbReference>
<dbReference type="AlphaFoldDB" id="A0A8S3RQX3"/>
<dbReference type="PANTHER" id="PTHR25462:SF296">
    <property type="entry name" value="MEIOTIC P26, ISOFORM F"/>
    <property type="match status" value="1"/>
</dbReference>
<dbReference type="PANTHER" id="PTHR25462">
    <property type="entry name" value="BONUS, ISOFORM C-RELATED"/>
    <property type="match status" value="1"/>
</dbReference>
<name>A0A8S3RQX3_MYTED</name>
<dbReference type="GO" id="GO:0005654">
    <property type="term" value="C:nucleoplasm"/>
    <property type="evidence" value="ECO:0007669"/>
    <property type="project" value="TreeGrafter"/>
</dbReference>
<gene>
    <name evidence="4" type="ORF">MEDL_22882</name>
</gene>
<evidence type="ECO:0000313" key="4">
    <source>
        <dbReference type="EMBL" id="CAG2208700.1"/>
    </source>
</evidence>
<comment type="caution">
    <text evidence="4">The sequence shown here is derived from an EMBL/GenBank/DDBJ whole genome shotgun (WGS) entry which is preliminary data.</text>
</comment>
<evidence type="ECO:0000256" key="2">
    <source>
        <dbReference type="SAM" id="Coils"/>
    </source>
</evidence>
<dbReference type="InterPro" id="IPR000315">
    <property type="entry name" value="Znf_B-box"/>
</dbReference>
<dbReference type="Proteomes" id="UP000683360">
    <property type="component" value="Unassembled WGS sequence"/>
</dbReference>
<protein>
    <recommendedName>
        <fullName evidence="3">B box-type domain-containing protein</fullName>
    </recommendedName>
</protein>
<keyword evidence="1" id="KW-0863">Zinc-finger</keyword>
<reference evidence="4" key="1">
    <citation type="submission" date="2021-03" db="EMBL/GenBank/DDBJ databases">
        <authorList>
            <person name="Bekaert M."/>
        </authorList>
    </citation>
    <scope>NUCLEOTIDE SEQUENCE</scope>
</reference>
<proteinExistence type="predicted"/>
<feature type="coiled-coil region" evidence="2">
    <location>
        <begin position="137"/>
        <end position="171"/>
    </location>
</feature>
<keyword evidence="1" id="KW-0862">Zinc</keyword>
<dbReference type="InterPro" id="IPR047153">
    <property type="entry name" value="TRIM45/56/19-like"/>
</dbReference>
<evidence type="ECO:0000256" key="1">
    <source>
        <dbReference type="PROSITE-ProRule" id="PRU00024"/>
    </source>
</evidence>
<keyword evidence="1" id="KW-0479">Metal-binding</keyword>
<accession>A0A8S3RQX3</accession>